<dbReference type="EMBL" id="UINC01227144">
    <property type="protein sequence ID" value="SVE57908.1"/>
    <property type="molecule type" value="Genomic_DNA"/>
</dbReference>
<feature type="non-terminal residue" evidence="2">
    <location>
        <position position="1"/>
    </location>
</feature>
<dbReference type="PANTHER" id="PTHR48090">
    <property type="entry name" value="UNDECAPRENYL-PHOSPHATE 4-DEOXY-4-FORMAMIDO-L-ARABINOSE TRANSFERASE-RELATED"/>
    <property type="match status" value="1"/>
</dbReference>
<name>A0A383EP84_9ZZZZ</name>
<evidence type="ECO:0000259" key="1">
    <source>
        <dbReference type="Pfam" id="PF00535"/>
    </source>
</evidence>
<organism evidence="2">
    <name type="scientific">marine metagenome</name>
    <dbReference type="NCBI Taxonomy" id="408172"/>
    <lineage>
        <taxon>unclassified sequences</taxon>
        <taxon>metagenomes</taxon>
        <taxon>ecological metagenomes</taxon>
    </lineage>
</organism>
<dbReference type="PANTHER" id="PTHR48090:SF7">
    <property type="entry name" value="RFBJ PROTEIN"/>
    <property type="match status" value="1"/>
</dbReference>
<feature type="domain" description="Glycosyltransferase 2-like" evidence="1">
    <location>
        <begin position="1"/>
        <end position="124"/>
    </location>
</feature>
<proteinExistence type="predicted"/>
<accession>A0A383EP84</accession>
<dbReference type="AlphaFoldDB" id="A0A383EP84"/>
<gene>
    <name evidence="2" type="ORF">METZ01_LOCUS510762</name>
</gene>
<dbReference type="CDD" id="cd04179">
    <property type="entry name" value="DPM_DPG-synthase_like"/>
    <property type="match status" value="1"/>
</dbReference>
<dbReference type="InterPro" id="IPR050256">
    <property type="entry name" value="Glycosyltransferase_2"/>
</dbReference>
<evidence type="ECO:0000313" key="2">
    <source>
        <dbReference type="EMBL" id="SVE57908.1"/>
    </source>
</evidence>
<sequence length="191" mass="21003">DGGSTDGTVDEAKKMGFKVIPQKIQGHAGAIIAGVEATNSDIIVIFGPDGNHYPEEIPQLIEKINEGYDQVVISRFGKGSVNLDATIIENFGNRMFAFLTNVLFGGHFTDSLNESRAITRQAFIDLKFDAQGMNSTEQMSIRGIKKRQKIVEIVGNEGKRLGGKKKMKAMQVGANLSAHIIKEFIFWQSEK</sequence>
<reference evidence="2" key="1">
    <citation type="submission" date="2018-05" db="EMBL/GenBank/DDBJ databases">
        <authorList>
            <person name="Lanie J.A."/>
            <person name="Ng W.-L."/>
            <person name="Kazmierczak K.M."/>
            <person name="Andrzejewski T.M."/>
            <person name="Davidsen T.M."/>
            <person name="Wayne K.J."/>
            <person name="Tettelin H."/>
            <person name="Glass J.I."/>
            <person name="Rusch D."/>
            <person name="Podicherti R."/>
            <person name="Tsui H.-C.T."/>
            <person name="Winkler M.E."/>
        </authorList>
    </citation>
    <scope>NUCLEOTIDE SEQUENCE</scope>
</reference>
<protein>
    <recommendedName>
        <fullName evidence="1">Glycosyltransferase 2-like domain-containing protein</fullName>
    </recommendedName>
</protein>
<dbReference type="Pfam" id="PF00535">
    <property type="entry name" value="Glycos_transf_2"/>
    <property type="match status" value="1"/>
</dbReference>
<dbReference type="SUPFAM" id="SSF53448">
    <property type="entry name" value="Nucleotide-diphospho-sugar transferases"/>
    <property type="match status" value="1"/>
</dbReference>
<dbReference type="InterPro" id="IPR029044">
    <property type="entry name" value="Nucleotide-diphossugar_trans"/>
</dbReference>
<dbReference type="Gene3D" id="3.90.550.10">
    <property type="entry name" value="Spore Coat Polysaccharide Biosynthesis Protein SpsA, Chain A"/>
    <property type="match status" value="1"/>
</dbReference>
<dbReference type="InterPro" id="IPR001173">
    <property type="entry name" value="Glyco_trans_2-like"/>
</dbReference>